<sequence>MQISQLAALLAMIATAFADGSCNTATLEKPHGLCHFNWYNPKGMDYTLPCTPATPCKKFNARCHLIAVVLRTCAVFGPFGSAIEHPPLPRFSTQSLALLNRK</sequence>
<dbReference type="EMBL" id="LT853692">
    <property type="protein sequence ID" value="SMQ44941.1"/>
    <property type="molecule type" value="Genomic_DNA"/>
</dbReference>
<keyword evidence="1" id="KW-0732">Signal</keyword>
<proteinExistence type="predicted"/>
<protein>
    <recommendedName>
        <fullName evidence="4">Secreted protein</fullName>
    </recommendedName>
</protein>
<reference evidence="2 3" key="1">
    <citation type="submission" date="2016-06" db="EMBL/GenBank/DDBJ databases">
        <authorList>
            <person name="Kjaerup R.B."/>
            <person name="Dalgaard T.S."/>
            <person name="Juul-Madsen H.R."/>
        </authorList>
    </citation>
    <scope>NUCLEOTIDE SEQUENCE [LARGE SCALE GENOMIC DNA]</scope>
</reference>
<dbReference type="AlphaFoldDB" id="A0A1X7RCI4"/>
<evidence type="ECO:0000256" key="1">
    <source>
        <dbReference type="SAM" id="SignalP"/>
    </source>
</evidence>
<evidence type="ECO:0000313" key="2">
    <source>
        <dbReference type="EMBL" id="SMQ44941.1"/>
    </source>
</evidence>
<feature type="chain" id="PRO_5012553025" description="Secreted protein" evidence="1">
    <location>
        <begin position="19"/>
        <end position="102"/>
    </location>
</feature>
<keyword evidence="3" id="KW-1185">Reference proteome</keyword>
<dbReference type="Proteomes" id="UP000215127">
    <property type="component" value="Chromosome 1"/>
</dbReference>
<feature type="signal peptide" evidence="1">
    <location>
        <begin position="1"/>
        <end position="18"/>
    </location>
</feature>
<gene>
    <name evidence="2" type="ORF">ZT3D7_G85</name>
</gene>
<accession>A0A1X7RCI4</accession>
<evidence type="ECO:0008006" key="4">
    <source>
        <dbReference type="Google" id="ProtNLM"/>
    </source>
</evidence>
<organism evidence="2 3">
    <name type="scientific">Zymoseptoria tritici (strain ST99CH_3D7)</name>
    <dbReference type="NCBI Taxonomy" id="1276538"/>
    <lineage>
        <taxon>Eukaryota</taxon>
        <taxon>Fungi</taxon>
        <taxon>Dikarya</taxon>
        <taxon>Ascomycota</taxon>
        <taxon>Pezizomycotina</taxon>
        <taxon>Dothideomycetes</taxon>
        <taxon>Dothideomycetidae</taxon>
        <taxon>Mycosphaerellales</taxon>
        <taxon>Mycosphaerellaceae</taxon>
        <taxon>Zymoseptoria</taxon>
    </lineage>
</organism>
<name>A0A1X7RCI4_ZYMT9</name>
<evidence type="ECO:0000313" key="3">
    <source>
        <dbReference type="Proteomes" id="UP000215127"/>
    </source>
</evidence>